<gene>
    <name evidence="4" type="ORF">TIFTF001_015637</name>
</gene>
<dbReference type="Pfam" id="PF16589">
    <property type="entry name" value="BRCT_2"/>
    <property type="match status" value="1"/>
</dbReference>
<dbReference type="Gene3D" id="3.40.50.10190">
    <property type="entry name" value="BRCT domain"/>
    <property type="match status" value="2"/>
</dbReference>
<dbReference type="SMART" id="SM00271">
    <property type="entry name" value="DnaJ"/>
    <property type="match status" value="1"/>
</dbReference>
<dbReference type="CDD" id="cd17744">
    <property type="entry name" value="BRCT_MDC1_rpt1"/>
    <property type="match status" value="1"/>
</dbReference>
<feature type="region of interest" description="Disordered" evidence="1">
    <location>
        <begin position="1784"/>
        <end position="1880"/>
    </location>
</feature>
<dbReference type="SUPFAM" id="SSF52113">
    <property type="entry name" value="BRCT domain"/>
    <property type="match status" value="1"/>
</dbReference>
<dbReference type="InterPro" id="IPR036420">
    <property type="entry name" value="BRCT_dom_sf"/>
</dbReference>
<feature type="region of interest" description="Disordered" evidence="1">
    <location>
        <begin position="1611"/>
        <end position="1634"/>
    </location>
</feature>
<reference evidence="4" key="1">
    <citation type="submission" date="2023-07" db="EMBL/GenBank/DDBJ databases">
        <title>draft genome sequence of fig (Ficus carica).</title>
        <authorList>
            <person name="Takahashi T."/>
            <person name="Nishimura K."/>
        </authorList>
    </citation>
    <scope>NUCLEOTIDE SEQUENCE</scope>
</reference>
<evidence type="ECO:0000259" key="3">
    <source>
        <dbReference type="PROSITE" id="PS50172"/>
    </source>
</evidence>
<protein>
    <recommendedName>
        <fullName evidence="6">J domain-containing protein</fullName>
    </recommendedName>
</protein>
<dbReference type="PANTHER" id="PTHR45089:SF24">
    <property type="entry name" value="DNAJ HEAT SHOCK N-TERMINAL DOMAIN-CONTAINING PROTEIN"/>
    <property type="match status" value="1"/>
</dbReference>
<evidence type="ECO:0000313" key="4">
    <source>
        <dbReference type="EMBL" id="GMN46454.1"/>
    </source>
</evidence>
<dbReference type="InterPro" id="IPR036869">
    <property type="entry name" value="J_dom_sf"/>
</dbReference>
<dbReference type="Pfam" id="PF16770">
    <property type="entry name" value="RTT107_BRCT_5"/>
    <property type="match status" value="1"/>
</dbReference>
<feature type="compositionally biased region" description="Basic and acidic residues" evidence="1">
    <location>
        <begin position="1784"/>
        <end position="1794"/>
    </location>
</feature>
<feature type="region of interest" description="Disordered" evidence="1">
    <location>
        <begin position="123"/>
        <end position="179"/>
    </location>
</feature>
<feature type="compositionally biased region" description="Polar residues" evidence="1">
    <location>
        <begin position="683"/>
        <end position="698"/>
    </location>
</feature>
<dbReference type="Gramene" id="FCD_00012738-RA">
    <property type="protein sequence ID" value="FCD_00012738-RA:cds"/>
    <property type="gene ID" value="FCD_00012738"/>
</dbReference>
<dbReference type="PROSITE" id="PS50076">
    <property type="entry name" value="DNAJ_2"/>
    <property type="match status" value="1"/>
</dbReference>
<dbReference type="SMART" id="SM00292">
    <property type="entry name" value="BRCT"/>
    <property type="match status" value="1"/>
</dbReference>
<feature type="region of interest" description="Disordered" evidence="1">
    <location>
        <begin position="1742"/>
        <end position="1763"/>
    </location>
</feature>
<feature type="region of interest" description="Disordered" evidence="1">
    <location>
        <begin position="253"/>
        <end position="382"/>
    </location>
</feature>
<dbReference type="Proteomes" id="UP001187192">
    <property type="component" value="Unassembled WGS sequence"/>
</dbReference>
<dbReference type="PRINTS" id="PR00625">
    <property type="entry name" value="JDOMAIN"/>
</dbReference>
<feature type="domain" description="BRCT" evidence="3">
    <location>
        <begin position="1930"/>
        <end position="2019"/>
    </location>
</feature>
<feature type="compositionally biased region" description="Acidic residues" evidence="1">
    <location>
        <begin position="308"/>
        <end position="319"/>
    </location>
</feature>
<evidence type="ECO:0008006" key="6">
    <source>
        <dbReference type="Google" id="ProtNLM"/>
    </source>
</evidence>
<sequence>MECNKEEALRAKAIAEKKMQSKDFVGARKLALKAQQLYSDVENVSQMLMVCDVHCAAEKKLLGIEMDWYGILQLEVTADEAKIKKQYRKFALQLHPDKNKFSGAEGAFKLIGEAQRILLDKEKRRAHDSRRGSHPVPYRPQPNANWNSNVVRNNNRSNPAGLNSQNQQSQQPAQPGYTGSQPTFWTACPFCSVRYQYYREVINRSIRCQNCSRPFVTYDMMEAPKTADFSRPVFPQQMNNAQNVKARVQQNFGTGNLPAEPVQNAGKNVGRSSVVGTGKLNRQREKKRGRDRSKLSDSESSDSLSSSDSEEDMEIDENGDLQGEQTSGYSEEQSVRRSSRRKQKVTYTENLSDDEDYELEEKAKGKKRSSCSPSEENGGAYKEESAKVKIRLGFAVNREEDVKEVKQEEADEECLQNGNKNTDSSSEEAPESLFSYPDPDFSNFENDRKAEKFAAGQIWAAYDELNAMPRFYARIRKVFTPGFKVQITWLEPDPDDENGINWKNAELPFSCGKFRHGSSEKTDNHPMFSHLIAWSKGSSKDTVVIYPRKGETWALFKDWDINWNRDPDTHRKEYEYEFVEILGDYIKNVGIHVALLSKVKGFVSLFCRTDEVGKRTFLVPPGELLRFSHMIPSYKMKGNEREAVPKGSVELDPAALPIKLLYSSLSDQEVKPMSGCDTDTKGSHSQPQHNCSSVHSASTPEPTEIPEPIFYNFDADKSKEKFQVGQIWALYSDEDGLPKYYGQITKVDSSHKFKLRISWLVSCSTSENFIRWSDDEMPIGCGRFKLKKSESQSYECNGSFSHLVRAEPAGRKTEFNILPMKGEVWALYRNWSADIKCSDLKNCEYDIVVVLAADDLQIDVLFLCRVDEFTSVFKPLVQGGSNIAKSIPRAELLKFSHQIPAFRLTEEKGGKLRGFWELDPAAMPNTGVENVDGFTVAMLDVDAIESRKKSLFSAVHSVQGPAAFWRKKGSRLAVAGLLTWLEFLANLEKRGSSPAFAGCITCPAPKGMLFLDALKRAPLTGEKWRAFTSGHSCIDSDNAIPGGVGGWMCAEMDPLGDDNGDHNEPIKKNSPFNASNGETQFFDSQSWSPEFLGGGMEVGDGDELLQSTMPLEDTVMVEDAFETQIVDLAGETQVMDFGGETQVMDFGGETQAVNICGETQVLDDAYCFENMDIRLSDDFRNEDVSDNDGQGSDTTEVLGDQDDLVDDQLVREGGCRSVDSIDKEKGQCFAECKDNEKFIEQPNASSDQQNNAVRPVPTATALPQSPVTPKSGSMRFTSVRAASLRASGLAARNTALKGTKSLSSFIPTCNLSSEKFDACVTTNALSAMEPGKEGDQEQDVGRNNGIVNGLRGDNMCKGSNLAVRKLFTEDLDSEKKELPYDSIIDGGEDLIKLSASDQAGLSYVESQEPGDLSQANALEFVDRFIKESAAEFDRELERGSTGGKTKCISSINGPQQLAKKANEKSMVEELGIYDWDDNREDERGGEIFQRRKEDFFGGGSIGRRPSKPGINGLKELKDNKQLVGNEKRMDMFHSDSKLVLNNRKVVKKVNEAERKFRRNLINELDKESNVDFQDKQLENNATKADAPEMLDVGFDTQMAAEAMEALLHGEGTDNRDANDACQGVKKSSSSYKCSKQKSSRKRACLSDVGYASGHSMKTRTAAVLSNNVSSVSSDIQYTNARKQGEVVLGITKSGNSMKISLENIKKRKAGSLERGINYVGRYDYTDEKVGNLEPVAHRTRRLARNKKSGAEASTRLASGDAQLQKTKNIDRKLDEEFEKMEAFTCRDKNDEPSVPRRRRSSRNLSCQVNKSDNIDDPSKPSVLPEDGQTSSRQKRSCRETRSSVCGQPADAQSVRSSARLDESPREKSKPSDSPCTPSNCKVPVGEISPVCMGNEYFNQSRQRSLSKFLWREIQSSAAGPQPISPSKDLRKRREITDVRVLYSNHLDEDVVKRQKKFLARLGVSVASSVTDATHFIADQFVRTRNVLEAIASGKPVVTHLWIESCGQANCFIDEKNYILRDAKKEKEFGFSMPASLTCASQSPLLQGFKVLVTQNTKPGKEIISSLVKAVQGQAVERVGRSLLKDGGLPDDLLILSCEEDYGICVPFLEKGATIYSSELLLNGIVTQKLEYERYRLFTDHLRITRSTIRLKKDGNKFLPVTKSKRD</sequence>
<feature type="region of interest" description="Disordered" evidence="1">
    <location>
        <begin position="1179"/>
        <end position="1198"/>
    </location>
</feature>
<dbReference type="InterPro" id="IPR001623">
    <property type="entry name" value="DnaJ_domain"/>
</dbReference>
<dbReference type="Pfam" id="PF00226">
    <property type="entry name" value="DnaJ"/>
    <property type="match status" value="1"/>
</dbReference>
<feature type="compositionally biased region" description="Basic and acidic residues" evidence="1">
    <location>
        <begin position="1858"/>
        <end position="1870"/>
    </location>
</feature>
<feature type="compositionally biased region" description="Low complexity" evidence="1">
    <location>
        <begin position="142"/>
        <end position="176"/>
    </location>
</feature>
<evidence type="ECO:0000259" key="2">
    <source>
        <dbReference type="PROSITE" id="PS50076"/>
    </source>
</evidence>
<feature type="region of interest" description="Disordered" evidence="1">
    <location>
        <begin position="671"/>
        <end position="702"/>
    </location>
</feature>
<evidence type="ECO:0000256" key="1">
    <source>
        <dbReference type="SAM" id="MobiDB-lite"/>
    </source>
</evidence>
<proteinExistence type="predicted"/>
<dbReference type="CDD" id="cd18432">
    <property type="entry name" value="BRCT_PAXIP1_rpt6_like"/>
    <property type="match status" value="1"/>
</dbReference>
<dbReference type="CDD" id="cd06257">
    <property type="entry name" value="DnaJ"/>
    <property type="match status" value="1"/>
</dbReference>
<organism evidence="4 5">
    <name type="scientific">Ficus carica</name>
    <name type="common">Common fig</name>
    <dbReference type="NCBI Taxonomy" id="3494"/>
    <lineage>
        <taxon>Eukaryota</taxon>
        <taxon>Viridiplantae</taxon>
        <taxon>Streptophyta</taxon>
        <taxon>Embryophyta</taxon>
        <taxon>Tracheophyta</taxon>
        <taxon>Spermatophyta</taxon>
        <taxon>Magnoliopsida</taxon>
        <taxon>eudicotyledons</taxon>
        <taxon>Gunneridae</taxon>
        <taxon>Pentapetalae</taxon>
        <taxon>rosids</taxon>
        <taxon>fabids</taxon>
        <taxon>Rosales</taxon>
        <taxon>Moraceae</taxon>
        <taxon>Ficeae</taxon>
        <taxon>Ficus</taxon>
    </lineage>
</organism>
<dbReference type="PROSITE" id="PS50172">
    <property type="entry name" value="BRCT"/>
    <property type="match status" value="1"/>
</dbReference>
<accession>A0AA87ZZ22</accession>
<keyword evidence="5" id="KW-1185">Reference proteome</keyword>
<feature type="region of interest" description="Disordered" evidence="1">
    <location>
        <begin position="403"/>
        <end position="435"/>
    </location>
</feature>
<comment type="caution">
    <text evidence="4">The sequence shown here is derived from an EMBL/GenBank/DDBJ whole genome shotgun (WGS) entry which is preliminary data.</text>
</comment>
<dbReference type="SUPFAM" id="SSF46565">
    <property type="entry name" value="Chaperone J-domain"/>
    <property type="match status" value="1"/>
</dbReference>
<dbReference type="Pfam" id="PF11926">
    <property type="entry name" value="DUF3444"/>
    <property type="match status" value="2"/>
</dbReference>
<dbReference type="EMBL" id="BTGU01000023">
    <property type="protein sequence ID" value="GMN46454.1"/>
    <property type="molecule type" value="Genomic_DNA"/>
</dbReference>
<name>A0AA87ZZ22_FICCA</name>
<dbReference type="InterPro" id="IPR001357">
    <property type="entry name" value="BRCT_dom"/>
</dbReference>
<dbReference type="Gene3D" id="1.10.287.110">
    <property type="entry name" value="DnaJ domain"/>
    <property type="match status" value="1"/>
</dbReference>
<feature type="domain" description="J" evidence="2">
    <location>
        <begin position="67"/>
        <end position="131"/>
    </location>
</feature>
<dbReference type="PANTHER" id="PTHR45089">
    <property type="entry name" value="DNAJ HEAT SHOCK AMINO-TERMINAL DOMAIN PROTEIN-RELATED"/>
    <property type="match status" value="1"/>
</dbReference>
<dbReference type="InterPro" id="IPR024593">
    <property type="entry name" value="DUF3444"/>
</dbReference>
<evidence type="ECO:0000313" key="5">
    <source>
        <dbReference type="Proteomes" id="UP001187192"/>
    </source>
</evidence>